<evidence type="ECO:0000313" key="6">
    <source>
        <dbReference type="Proteomes" id="UP001501126"/>
    </source>
</evidence>
<keyword evidence="2" id="KW-0238">DNA-binding</keyword>
<sequence>MDKKDVQIRSCEKKVMAINDAMYVLGGKWTIHIMTSLYYGKKRYSDILEDIDGISGKMLSRSLKEMEINMLISRVVKDTRPITVQYELTEYGKKLIPVIDKLAEWGMEHRKKLAGRDE</sequence>
<comment type="caution">
    <text evidence="5">The sequence shown here is derived from an EMBL/GenBank/DDBJ whole genome shotgun (WGS) entry which is preliminary data.</text>
</comment>
<dbReference type="Gene3D" id="1.10.10.10">
    <property type="entry name" value="Winged helix-like DNA-binding domain superfamily/Winged helix DNA-binding domain"/>
    <property type="match status" value="1"/>
</dbReference>
<evidence type="ECO:0000259" key="4">
    <source>
        <dbReference type="PROSITE" id="PS51118"/>
    </source>
</evidence>
<dbReference type="RefSeq" id="WP_343789812.1">
    <property type="nucleotide sequence ID" value="NZ_BAAAFH010000022.1"/>
</dbReference>
<protein>
    <submittedName>
        <fullName evidence="5">Helix-turn-helix domain-containing protein</fullName>
    </submittedName>
</protein>
<dbReference type="PANTHER" id="PTHR33204">
    <property type="entry name" value="TRANSCRIPTIONAL REGULATOR, MARR FAMILY"/>
    <property type="match status" value="1"/>
</dbReference>
<evidence type="ECO:0000256" key="1">
    <source>
        <dbReference type="ARBA" id="ARBA00023015"/>
    </source>
</evidence>
<dbReference type="PANTHER" id="PTHR33204:SF18">
    <property type="entry name" value="TRANSCRIPTIONAL REGULATORY PROTEIN"/>
    <property type="match status" value="1"/>
</dbReference>
<dbReference type="InterPro" id="IPR036388">
    <property type="entry name" value="WH-like_DNA-bd_sf"/>
</dbReference>
<dbReference type="EMBL" id="BAAAFH010000022">
    <property type="protein sequence ID" value="GAA0876612.1"/>
    <property type="molecule type" value="Genomic_DNA"/>
</dbReference>
<evidence type="ECO:0000256" key="2">
    <source>
        <dbReference type="ARBA" id="ARBA00023125"/>
    </source>
</evidence>
<evidence type="ECO:0000313" key="5">
    <source>
        <dbReference type="EMBL" id="GAA0876612.1"/>
    </source>
</evidence>
<gene>
    <name evidence="5" type="ORF">GCM10009118_30220</name>
</gene>
<proteinExistence type="predicted"/>
<dbReference type="Pfam" id="PF01638">
    <property type="entry name" value="HxlR"/>
    <property type="match status" value="1"/>
</dbReference>
<keyword evidence="3" id="KW-0804">Transcription</keyword>
<keyword evidence="1" id="KW-0805">Transcription regulation</keyword>
<dbReference type="InterPro" id="IPR036390">
    <property type="entry name" value="WH_DNA-bd_sf"/>
</dbReference>
<name>A0ABN1MTL5_9FLAO</name>
<dbReference type="InterPro" id="IPR002577">
    <property type="entry name" value="HTH_HxlR"/>
</dbReference>
<dbReference type="PROSITE" id="PS51118">
    <property type="entry name" value="HTH_HXLR"/>
    <property type="match status" value="1"/>
</dbReference>
<dbReference type="Proteomes" id="UP001501126">
    <property type="component" value="Unassembled WGS sequence"/>
</dbReference>
<keyword evidence="6" id="KW-1185">Reference proteome</keyword>
<accession>A0ABN1MTL5</accession>
<reference evidence="5 6" key="1">
    <citation type="journal article" date="2019" name="Int. J. Syst. Evol. Microbiol.">
        <title>The Global Catalogue of Microorganisms (GCM) 10K type strain sequencing project: providing services to taxonomists for standard genome sequencing and annotation.</title>
        <authorList>
            <consortium name="The Broad Institute Genomics Platform"/>
            <consortium name="The Broad Institute Genome Sequencing Center for Infectious Disease"/>
            <person name="Wu L."/>
            <person name="Ma J."/>
        </authorList>
    </citation>
    <scope>NUCLEOTIDE SEQUENCE [LARGE SCALE GENOMIC DNA]</scope>
    <source>
        <strain evidence="5 6">JCM 16083</strain>
    </source>
</reference>
<dbReference type="SUPFAM" id="SSF46785">
    <property type="entry name" value="Winged helix' DNA-binding domain"/>
    <property type="match status" value="1"/>
</dbReference>
<evidence type="ECO:0000256" key="3">
    <source>
        <dbReference type="ARBA" id="ARBA00023163"/>
    </source>
</evidence>
<feature type="domain" description="HTH hxlR-type" evidence="4">
    <location>
        <begin position="11"/>
        <end position="114"/>
    </location>
</feature>
<organism evidence="5 6">
    <name type="scientific">Wandonia haliotis</name>
    <dbReference type="NCBI Taxonomy" id="574963"/>
    <lineage>
        <taxon>Bacteria</taxon>
        <taxon>Pseudomonadati</taxon>
        <taxon>Bacteroidota</taxon>
        <taxon>Flavobacteriia</taxon>
        <taxon>Flavobacteriales</taxon>
        <taxon>Crocinitomicaceae</taxon>
        <taxon>Wandonia</taxon>
    </lineage>
</organism>